<evidence type="ECO:0000313" key="1">
    <source>
        <dbReference type="EMBL" id="RJF74992.1"/>
    </source>
</evidence>
<keyword evidence="2" id="KW-1185">Reference proteome</keyword>
<dbReference type="RefSeq" id="WP_119761043.1">
    <property type="nucleotide sequence ID" value="NZ_QYUJ01000008.1"/>
</dbReference>
<gene>
    <name evidence="1" type="ORF">D3875_03060</name>
</gene>
<sequence length="194" mass="21666">MTRVPAHPAWMQTRSGRAFDYLDPRAEQITERDVAFALAHINRFCGHLHDPVNVAQHSLLVAEIVKTLHPDAPPYAQRQAILHDAPEAFISDLPAPLKRLLPEYQQIEERVWFACAERFGIPVDLHGAVKQADWLACRLEAWRGFLSDPLGGWAGEDPLKTAPDSVIELLVAARDTHAWARQWQAALADTDGAS</sequence>
<dbReference type="AlphaFoldDB" id="A0A418VFS9"/>
<dbReference type="OrthoDB" id="1099791at2"/>
<proteinExistence type="predicted"/>
<organism evidence="1 2">
    <name type="scientific">Deinococcus cavernae</name>
    <dbReference type="NCBI Taxonomy" id="2320857"/>
    <lineage>
        <taxon>Bacteria</taxon>
        <taxon>Thermotogati</taxon>
        <taxon>Deinococcota</taxon>
        <taxon>Deinococci</taxon>
        <taxon>Deinococcales</taxon>
        <taxon>Deinococcaceae</taxon>
        <taxon>Deinococcus</taxon>
    </lineage>
</organism>
<name>A0A418VFS9_9DEIO</name>
<dbReference type="Gene3D" id="1.10.3210.10">
    <property type="entry name" value="Hypothetical protein af1432"/>
    <property type="match status" value="1"/>
</dbReference>
<dbReference type="Proteomes" id="UP000286287">
    <property type="component" value="Unassembled WGS sequence"/>
</dbReference>
<comment type="caution">
    <text evidence="1">The sequence shown here is derived from an EMBL/GenBank/DDBJ whole genome shotgun (WGS) entry which is preliminary data.</text>
</comment>
<protein>
    <submittedName>
        <fullName evidence="1">Hydrolase</fullName>
    </submittedName>
</protein>
<evidence type="ECO:0000313" key="2">
    <source>
        <dbReference type="Proteomes" id="UP000286287"/>
    </source>
</evidence>
<reference evidence="1 2" key="1">
    <citation type="submission" date="2018-09" db="EMBL/GenBank/DDBJ databases">
        <authorList>
            <person name="Zhu H."/>
        </authorList>
    </citation>
    <scope>NUCLEOTIDE SEQUENCE [LARGE SCALE GENOMIC DNA]</scope>
    <source>
        <strain evidence="1 2">K2S05-167</strain>
    </source>
</reference>
<dbReference type="SUPFAM" id="SSF109604">
    <property type="entry name" value="HD-domain/PDEase-like"/>
    <property type="match status" value="1"/>
</dbReference>
<dbReference type="GO" id="GO:0016787">
    <property type="term" value="F:hydrolase activity"/>
    <property type="evidence" value="ECO:0007669"/>
    <property type="project" value="UniProtKB-KW"/>
</dbReference>
<dbReference type="EMBL" id="QYUJ01000008">
    <property type="protein sequence ID" value="RJF74992.1"/>
    <property type="molecule type" value="Genomic_DNA"/>
</dbReference>
<keyword evidence="1" id="KW-0378">Hydrolase</keyword>
<accession>A0A418VFS9</accession>